<dbReference type="GO" id="GO:0008380">
    <property type="term" value="P:RNA splicing"/>
    <property type="evidence" value="ECO:0007669"/>
    <property type="project" value="UniProtKB-KW"/>
</dbReference>
<dbReference type="InterPro" id="IPR047275">
    <property type="entry name" value="KH-I_NOVA_rpt1"/>
</dbReference>
<dbReference type="PROSITE" id="PS50084">
    <property type="entry name" value="KH_TYPE_1"/>
    <property type="match status" value="3"/>
</dbReference>
<dbReference type="PANTHER" id="PTHR10288">
    <property type="entry name" value="KH DOMAIN CONTAINING RNA BINDING PROTEIN"/>
    <property type="match status" value="1"/>
</dbReference>
<feature type="domain" description="K Homology" evidence="9">
    <location>
        <begin position="170"/>
        <end position="242"/>
    </location>
</feature>
<sequence length="592" mass="60776">MATAEYAVTSPAGTSHESAVHGSMPLNVQSVIGQPIIDVNGLNGDSSDSRKRPLETMDSEFEMGLTKRSNVLLGPDENKYIVKLLIPSTVAGSIIGKGGQTIAQLQRDTGTNIKLSKANDFYPGTSERVALLTGTVEALNSVAHFIIEKVRESPQLGLKAGVENITTPERARQVKVVVPNSTAGLIIGKGGSMIKSIMEQSGARVQISQKSEGVTLSERVITITGELDADLKALSFIIAKVQEDPQSGSCNNLSYATVTGPVANANPTGSPFAETIPGVATNLAAAAAAAASLGKSPLPSAVATPVAGSVQQTALPSGQIAVTPSLVRIPTSLPGTASAPSSDSSSLNAALSSQFGGYTIPNLGTFGGLPFGATNPLLGATAPNMLPHMLPSGLVSPYSYTFPPTATHTAAAAAMAAAAAASSPKTTHAASSPTAVLEQQTLPTTTSPSTTMASPVTIPITVPTAQIHSAPETIMQGFPFSTPLTAASIQAFPGVALSTESPKDPSKETIVEVEVPESLVGAILGKSGKTLVEFQNYSGAKIQISKKGEFVPGTRNRKVTIKGPLTSTQTAHFLVTQRVAQEEQNRALKGTT</sequence>
<dbReference type="Proteomes" id="UP001152320">
    <property type="component" value="Chromosome 3"/>
</dbReference>
<evidence type="ECO:0000259" key="9">
    <source>
        <dbReference type="SMART" id="SM00322"/>
    </source>
</evidence>
<dbReference type="OrthoDB" id="441329at2759"/>
<accession>A0A9Q1CH42</accession>
<dbReference type="Gene3D" id="3.30.1370.10">
    <property type="entry name" value="K Homology domain, type 1"/>
    <property type="match status" value="3"/>
</dbReference>
<dbReference type="EMBL" id="JAIZAY010000003">
    <property type="protein sequence ID" value="KAJ8044830.1"/>
    <property type="molecule type" value="Genomic_DNA"/>
</dbReference>
<keyword evidence="5" id="KW-0508">mRNA splicing</keyword>
<keyword evidence="3" id="KW-0677">Repeat</keyword>
<dbReference type="SUPFAM" id="SSF54791">
    <property type="entry name" value="Eukaryotic type KH-domain (KH-domain type I)"/>
    <property type="match status" value="3"/>
</dbReference>
<feature type="domain" description="K Homology" evidence="9">
    <location>
        <begin position="78"/>
        <end position="151"/>
    </location>
</feature>
<dbReference type="Pfam" id="PF00013">
    <property type="entry name" value="KH_1"/>
    <property type="match status" value="3"/>
</dbReference>
<proteinExistence type="predicted"/>
<dbReference type="InterPro" id="IPR004088">
    <property type="entry name" value="KH_dom_type_1"/>
</dbReference>
<comment type="caution">
    <text evidence="10">The sequence shown here is derived from an EMBL/GenBank/DDBJ whole genome shotgun (WGS) entry which is preliminary data.</text>
</comment>
<name>A0A9Q1CH42_HOLLE</name>
<dbReference type="InterPro" id="IPR047274">
    <property type="entry name" value="KH-I_NOVA_rpt3"/>
</dbReference>
<evidence type="ECO:0000256" key="1">
    <source>
        <dbReference type="ARBA" id="ARBA00004123"/>
    </source>
</evidence>
<evidence type="ECO:0000256" key="7">
    <source>
        <dbReference type="PROSITE-ProRule" id="PRU00117"/>
    </source>
</evidence>
<keyword evidence="6" id="KW-0539">Nucleus</keyword>
<dbReference type="GO" id="GO:0006397">
    <property type="term" value="P:mRNA processing"/>
    <property type="evidence" value="ECO:0007669"/>
    <property type="project" value="UniProtKB-KW"/>
</dbReference>
<protein>
    <submittedName>
        <fullName evidence="10">RNA-binding protein Nova-1</fullName>
    </submittedName>
</protein>
<dbReference type="FunFam" id="3.30.1370.10:FF:000022">
    <property type="entry name" value="RNA-binding protein Nova-1 isoform 1"/>
    <property type="match status" value="1"/>
</dbReference>
<evidence type="ECO:0000256" key="2">
    <source>
        <dbReference type="ARBA" id="ARBA00022664"/>
    </source>
</evidence>
<keyword evidence="2" id="KW-0507">mRNA processing</keyword>
<dbReference type="CDD" id="cd22435">
    <property type="entry name" value="KH-I_NOVA_rpt1"/>
    <property type="match status" value="1"/>
</dbReference>
<dbReference type="InterPro" id="IPR004087">
    <property type="entry name" value="KH_dom"/>
</dbReference>
<keyword evidence="11" id="KW-1185">Reference proteome</keyword>
<dbReference type="AlphaFoldDB" id="A0A9Q1CH42"/>
<dbReference type="GO" id="GO:0005634">
    <property type="term" value="C:nucleus"/>
    <property type="evidence" value="ECO:0007669"/>
    <property type="project" value="UniProtKB-SubCell"/>
</dbReference>
<gene>
    <name evidence="10" type="ORF">HOLleu_07698</name>
</gene>
<keyword evidence="4 7" id="KW-0694">RNA-binding</keyword>
<dbReference type="InterPro" id="IPR047276">
    <property type="entry name" value="KH-I_NOVA_rpt2"/>
</dbReference>
<evidence type="ECO:0000256" key="8">
    <source>
        <dbReference type="SAM" id="MobiDB-lite"/>
    </source>
</evidence>
<dbReference type="CDD" id="cd09031">
    <property type="entry name" value="KH-I_NOVA_rpt3"/>
    <property type="match status" value="1"/>
</dbReference>
<reference evidence="10" key="1">
    <citation type="submission" date="2021-10" db="EMBL/GenBank/DDBJ databases">
        <title>Tropical sea cucumber genome reveals ecological adaptation and Cuvierian tubules defense mechanism.</title>
        <authorList>
            <person name="Chen T."/>
        </authorList>
    </citation>
    <scope>NUCLEOTIDE SEQUENCE</scope>
    <source>
        <strain evidence="10">Nanhai2018</strain>
        <tissue evidence="10">Muscle</tissue>
    </source>
</reference>
<dbReference type="InterPro" id="IPR036612">
    <property type="entry name" value="KH_dom_type_1_sf"/>
</dbReference>
<dbReference type="GO" id="GO:0003723">
    <property type="term" value="F:RNA binding"/>
    <property type="evidence" value="ECO:0007669"/>
    <property type="project" value="UniProtKB-UniRule"/>
</dbReference>
<feature type="region of interest" description="Disordered" evidence="8">
    <location>
        <begin position="1"/>
        <end position="20"/>
    </location>
</feature>
<feature type="domain" description="K Homology" evidence="9">
    <location>
        <begin position="507"/>
        <end position="580"/>
    </location>
</feature>
<dbReference type="CDD" id="cd22436">
    <property type="entry name" value="KH-I_NOVA_rpt2"/>
    <property type="match status" value="1"/>
</dbReference>
<evidence type="ECO:0000256" key="6">
    <source>
        <dbReference type="ARBA" id="ARBA00023242"/>
    </source>
</evidence>
<evidence type="ECO:0000256" key="4">
    <source>
        <dbReference type="ARBA" id="ARBA00022884"/>
    </source>
</evidence>
<dbReference type="SMART" id="SM00322">
    <property type="entry name" value="KH"/>
    <property type="match status" value="3"/>
</dbReference>
<evidence type="ECO:0000313" key="10">
    <source>
        <dbReference type="EMBL" id="KAJ8044830.1"/>
    </source>
</evidence>
<evidence type="ECO:0000256" key="5">
    <source>
        <dbReference type="ARBA" id="ARBA00023187"/>
    </source>
</evidence>
<comment type="subcellular location">
    <subcellularLocation>
        <location evidence="1">Nucleus</location>
    </subcellularLocation>
</comment>
<organism evidence="10 11">
    <name type="scientific">Holothuria leucospilota</name>
    <name type="common">Black long sea cucumber</name>
    <name type="synonym">Mertensiothuria leucospilota</name>
    <dbReference type="NCBI Taxonomy" id="206669"/>
    <lineage>
        <taxon>Eukaryota</taxon>
        <taxon>Metazoa</taxon>
        <taxon>Echinodermata</taxon>
        <taxon>Eleutherozoa</taxon>
        <taxon>Echinozoa</taxon>
        <taxon>Holothuroidea</taxon>
        <taxon>Aspidochirotacea</taxon>
        <taxon>Aspidochirotida</taxon>
        <taxon>Holothuriidae</taxon>
        <taxon>Holothuria</taxon>
    </lineage>
</organism>
<evidence type="ECO:0000313" key="11">
    <source>
        <dbReference type="Proteomes" id="UP001152320"/>
    </source>
</evidence>
<evidence type="ECO:0000256" key="3">
    <source>
        <dbReference type="ARBA" id="ARBA00022737"/>
    </source>
</evidence>